<dbReference type="EMBL" id="JACHIG010000001">
    <property type="protein sequence ID" value="MBB5031416.1"/>
    <property type="molecule type" value="Genomic_DNA"/>
</dbReference>
<proteinExistence type="predicted"/>
<keyword evidence="3" id="KW-1185">Reference proteome</keyword>
<evidence type="ECO:0000313" key="3">
    <source>
        <dbReference type="Proteomes" id="UP000590740"/>
    </source>
</evidence>
<dbReference type="Pfam" id="PF25191">
    <property type="entry name" value="DUF7832"/>
    <property type="match status" value="1"/>
</dbReference>
<evidence type="ECO:0000259" key="1">
    <source>
        <dbReference type="Pfam" id="PF25191"/>
    </source>
</evidence>
<feature type="domain" description="DUF7832" evidence="1">
    <location>
        <begin position="6"/>
        <end position="119"/>
    </location>
</feature>
<name>A0A7W8DJ28_9BACT</name>
<dbReference type="InterPro" id="IPR057154">
    <property type="entry name" value="DUF7832"/>
</dbReference>
<organism evidence="2 3">
    <name type="scientific">Prosthecobacter vanneervenii</name>
    <dbReference type="NCBI Taxonomy" id="48466"/>
    <lineage>
        <taxon>Bacteria</taxon>
        <taxon>Pseudomonadati</taxon>
        <taxon>Verrucomicrobiota</taxon>
        <taxon>Verrucomicrobiia</taxon>
        <taxon>Verrucomicrobiales</taxon>
        <taxon>Verrucomicrobiaceae</taxon>
        <taxon>Prosthecobacter</taxon>
    </lineage>
</organism>
<reference evidence="2 3" key="1">
    <citation type="submission" date="2020-08" db="EMBL/GenBank/DDBJ databases">
        <title>Genomic Encyclopedia of Type Strains, Phase IV (KMG-IV): sequencing the most valuable type-strain genomes for metagenomic binning, comparative biology and taxonomic classification.</title>
        <authorList>
            <person name="Goeker M."/>
        </authorList>
    </citation>
    <scope>NUCLEOTIDE SEQUENCE [LARGE SCALE GENOMIC DNA]</scope>
    <source>
        <strain evidence="2 3">DSM 12252</strain>
    </source>
</reference>
<sequence length="159" mass="18990">MNQPKVYDKAKWHFETVDQHGLPEEHASHHIVFFFRWCIENDFVSEWLRTEWPEDYAAVRDGQLSALDYFEKLDLCLIDDMLTDEGNAFASAYFEYETGRYIDDLLATLKGDLPSEYHIPFNEDTYGRLRQVMDSRYAAWKTGNVASVSKKRKWWQFWK</sequence>
<dbReference type="Proteomes" id="UP000590740">
    <property type="component" value="Unassembled WGS sequence"/>
</dbReference>
<comment type="caution">
    <text evidence="2">The sequence shown here is derived from an EMBL/GenBank/DDBJ whole genome shotgun (WGS) entry which is preliminary data.</text>
</comment>
<protein>
    <recommendedName>
        <fullName evidence="1">DUF7832 domain-containing protein</fullName>
    </recommendedName>
</protein>
<accession>A0A7W8DJ28</accession>
<gene>
    <name evidence="2" type="ORF">HNQ65_000970</name>
</gene>
<dbReference type="AlphaFoldDB" id="A0A7W8DJ28"/>
<evidence type="ECO:0000313" key="2">
    <source>
        <dbReference type="EMBL" id="MBB5031416.1"/>
    </source>
</evidence>
<dbReference type="RefSeq" id="WP_184338342.1">
    <property type="nucleotide sequence ID" value="NZ_JACHIG010000001.1"/>
</dbReference>